<dbReference type="Pfam" id="PF08809">
    <property type="entry name" value="DUF1799"/>
    <property type="match status" value="1"/>
</dbReference>
<organism evidence="1">
    <name type="scientific">Salinicola endophyticus</name>
    <dbReference type="NCBI Taxonomy" id="1949083"/>
    <lineage>
        <taxon>Bacteria</taxon>
        <taxon>Pseudomonadati</taxon>
        <taxon>Pseudomonadota</taxon>
        <taxon>Gammaproteobacteria</taxon>
        <taxon>Oceanospirillales</taxon>
        <taxon>Halomonadaceae</taxon>
        <taxon>Salinicola</taxon>
    </lineage>
</organism>
<dbReference type="RefSeq" id="WP_285951483.1">
    <property type="nucleotide sequence ID" value="NZ_CP159578.1"/>
</dbReference>
<proteinExistence type="predicted"/>
<name>A0AB74UG09_9GAMM</name>
<accession>A0AB74UG09</accession>
<dbReference type="InterPro" id="IPR014915">
    <property type="entry name" value="Phage_TLS_TfmB"/>
</dbReference>
<protein>
    <submittedName>
        <fullName evidence="1">DUF1799 domain-containing protein</fullName>
    </submittedName>
</protein>
<dbReference type="EMBL" id="CP159578">
    <property type="protein sequence ID" value="XCJ80087.1"/>
    <property type="molecule type" value="Genomic_DNA"/>
</dbReference>
<sequence>MPETLSLDDTPETFAVLPENWEALALFLDCATQWKQTPMGGVSGLDYAALKVVMELSGVTPGQAQARFQQVRRLERGALEAMRET</sequence>
<reference evidence="1" key="1">
    <citation type="submission" date="2024-06" db="EMBL/GenBank/DDBJ databases">
        <title>Complete genome of Salinicola endophyticus HNIBRBA4755.</title>
        <authorList>
            <person name="Shin S.Y."/>
            <person name="Kang H."/>
            <person name="Song J."/>
        </authorList>
    </citation>
    <scope>NUCLEOTIDE SEQUENCE</scope>
    <source>
        <strain evidence="1">HNIBRBA4755</strain>
    </source>
</reference>
<gene>
    <name evidence="1" type="ORF">ABV408_02655</name>
</gene>
<dbReference type="AlphaFoldDB" id="A0AB74UG09"/>
<evidence type="ECO:0000313" key="1">
    <source>
        <dbReference type="EMBL" id="XCJ80087.1"/>
    </source>
</evidence>